<dbReference type="EMBL" id="AQPH01000057">
    <property type="protein sequence ID" value="EPY00993.1"/>
    <property type="molecule type" value="Genomic_DNA"/>
</dbReference>
<protein>
    <submittedName>
        <fullName evidence="1">Uncharacterized protein</fullName>
    </submittedName>
</protein>
<dbReference type="AlphaFoldDB" id="S9SAA3"/>
<reference evidence="1 2" key="1">
    <citation type="submission" date="2013-04" db="EMBL/GenBank/DDBJ databases">
        <authorList>
            <person name="Kuznetsov B."/>
            <person name="Ivanovsky R."/>
        </authorList>
    </citation>
    <scope>NUCLEOTIDE SEQUENCE [LARGE SCALE GENOMIC DNA]</scope>
    <source>
        <strain evidence="1 2">MGU-K5</strain>
    </source>
</reference>
<name>S9SAA3_MAGFU</name>
<proteinExistence type="predicted"/>
<evidence type="ECO:0000313" key="2">
    <source>
        <dbReference type="Proteomes" id="UP000015350"/>
    </source>
</evidence>
<dbReference type="RefSeq" id="WP_021132948.1">
    <property type="nucleotide sequence ID" value="NZ_AQPH01000057.1"/>
</dbReference>
<accession>S9SAA3</accession>
<sequence length="86" mass="8902">MTFDIAPDWLDLAIGGYFSSVPQSQKDAVRSAPVPTCPDRATLAALVRELCAEGTLSPDQMNMMFDSAELADVAGIGGGQDAAALA</sequence>
<organism evidence="1 2">
    <name type="scientific">Magnetospirillum fulvum MGU-K5</name>
    <dbReference type="NCBI Taxonomy" id="1316936"/>
    <lineage>
        <taxon>Bacteria</taxon>
        <taxon>Pseudomonadati</taxon>
        <taxon>Pseudomonadota</taxon>
        <taxon>Alphaproteobacteria</taxon>
        <taxon>Rhodospirillales</taxon>
        <taxon>Rhodospirillaceae</taxon>
        <taxon>Magnetospirillum</taxon>
    </lineage>
</organism>
<gene>
    <name evidence="1" type="ORF">K678_13231</name>
</gene>
<evidence type="ECO:0000313" key="1">
    <source>
        <dbReference type="EMBL" id="EPY00993.1"/>
    </source>
</evidence>
<comment type="caution">
    <text evidence="1">The sequence shown here is derived from an EMBL/GenBank/DDBJ whole genome shotgun (WGS) entry which is preliminary data.</text>
</comment>
<dbReference type="OrthoDB" id="7366782at2"/>
<dbReference type="Proteomes" id="UP000015350">
    <property type="component" value="Unassembled WGS sequence"/>
</dbReference>